<keyword evidence="3" id="KW-1185">Reference proteome</keyword>
<gene>
    <name evidence="2" type="ORF">H0I39_14920</name>
</gene>
<dbReference type="InterPro" id="IPR036291">
    <property type="entry name" value="NAD(P)-bd_dom_sf"/>
</dbReference>
<dbReference type="InterPro" id="IPR013149">
    <property type="entry name" value="ADH-like_C"/>
</dbReference>
<evidence type="ECO:0000313" key="3">
    <source>
        <dbReference type="Proteomes" id="UP000589716"/>
    </source>
</evidence>
<dbReference type="CDD" id="cd08241">
    <property type="entry name" value="QOR1"/>
    <property type="match status" value="1"/>
</dbReference>
<protein>
    <submittedName>
        <fullName evidence="2">NADPH:quinone oxidoreductase family protein</fullName>
    </submittedName>
</protein>
<dbReference type="Pfam" id="PF00107">
    <property type="entry name" value="ADH_zinc_N"/>
    <property type="match status" value="1"/>
</dbReference>
<dbReference type="InterPro" id="IPR051397">
    <property type="entry name" value="Zn-ADH-like_protein"/>
</dbReference>
<dbReference type="GO" id="GO:0016491">
    <property type="term" value="F:oxidoreductase activity"/>
    <property type="evidence" value="ECO:0007669"/>
    <property type="project" value="InterPro"/>
</dbReference>
<organism evidence="2 3">
    <name type="scientific">Ottowia beijingensis</name>
    <dbReference type="NCBI Taxonomy" id="1207057"/>
    <lineage>
        <taxon>Bacteria</taxon>
        <taxon>Pseudomonadati</taxon>
        <taxon>Pseudomonadota</taxon>
        <taxon>Betaproteobacteria</taxon>
        <taxon>Burkholderiales</taxon>
        <taxon>Comamonadaceae</taxon>
        <taxon>Ottowia</taxon>
    </lineage>
</organism>
<dbReference type="Pfam" id="PF08240">
    <property type="entry name" value="ADH_N"/>
    <property type="match status" value="1"/>
</dbReference>
<dbReference type="EMBL" id="JACCKX010000001">
    <property type="protein sequence ID" value="NZA02714.1"/>
    <property type="molecule type" value="Genomic_DNA"/>
</dbReference>
<dbReference type="Proteomes" id="UP000589716">
    <property type="component" value="Unassembled WGS sequence"/>
</dbReference>
<dbReference type="SUPFAM" id="SSF51735">
    <property type="entry name" value="NAD(P)-binding Rossmann-fold domains"/>
    <property type="match status" value="1"/>
</dbReference>
<dbReference type="RefSeq" id="WP_180551023.1">
    <property type="nucleotide sequence ID" value="NZ_JBHUEP010000005.1"/>
</dbReference>
<dbReference type="PANTHER" id="PTHR43677:SF4">
    <property type="entry name" value="QUINONE OXIDOREDUCTASE-LIKE PROTEIN 2"/>
    <property type="match status" value="1"/>
</dbReference>
<dbReference type="InterPro" id="IPR013154">
    <property type="entry name" value="ADH-like_N"/>
</dbReference>
<feature type="domain" description="Enoyl reductase (ER)" evidence="1">
    <location>
        <begin position="10"/>
        <end position="322"/>
    </location>
</feature>
<comment type="caution">
    <text evidence="2">The sequence shown here is derived from an EMBL/GenBank/DDBJ whole genome shotgun (WGS) entry which is preliminary data.</text>
</comment>
<sequence>MQAFAGTSFDSLDSYALTELPVPEPGPGQVRLRVAATALGYVDGLMAQGRYQIKPPLPYVPGGEIAGVLEAVGAGVSTLAVGDRVVTWQLGGGMADCVVVDAADVDGVPGDLPLPVAAAMLVDYQTAHFTLFERGRLTATDRVLVLGAAGGVGAAAVALAARAGAFVIAAAGADDKRQAARALGAQATVDYRQPDWREALKACAPGGAVDVVVDPVGGDAFEPAFRSLAKDGRHLVLGFAGGAIGRLPANLALLKNADLLGVDVRHFLATQPERARQVRGSLFRRVRDGVLPPPGMTRFTLAQAADALRATLSRERRGKVVVVPQGGVADTGRLA</sequence>
<dbReference type="Gene3D" id="3.90.180.10">
    <property type="entry name" value="Medium-chain alcohol dehydrogenases, catalytic domain"/>
    <property type="match status" value="1"/>
</dbReference>
<dbReference type="InterPro" id="IPR011032">
    <property type="entry name" value="GroES-like_sf"/>
</dbReference>
<evidence type="ECO:0000313" key="2">
    <source>
        <dbReference type="EMBL" id="NZA02714.1"/>
    </source>
</evidence>
<dbReference type="SUPFAM" id="SSF50129">
    <property type="entry name" value="GroES-like"/>
    <property type="match status" value="1"/>
</dbReference>
<dbReference type="PANTHER" id="PTHR43677">
    <property type="entry name" value="SHORT-CHAIN DEHYDROGENASE/REDUCTASE"/>
    <property type="match status" value="1"/>
</dbReference>
<proteinExistence type="predicted"/>
<accession>A0A853IWC1</accession>
<reference evidence="2 3" key="1">
    <citation type="submission" date="2020-07" db="EMBL/GenBank/DDBJ databases">
        <authorList>
            <person name="Maaloum M."/>
        </authorList>
    </citation>
    <scope>NUCLEOTIDE SEQUENCE [LARGE SCALE GENOMIC DNA]</scope>
    <source>
        <strain evidence="2 3">GCS-AN-3</strain>
    </source>
</reference>
<name>A0A853IWC1_9BURK</name>
<dbReference type="SMART" id="SM00829">
    <property type="entry name" value="PKS_ER"/>
    <property type="match status" value="1"/>
</dbReference>
<dbReference type="Gene3D" id="3.40.50.720">
    <property type="entry name" value="NAD(P)-binding Rossmann-like Domain"/>
    <property type="match status" value="1"/>
</dbReference>
<dbReference type="InterPro" id="IPR020843">
    <property type="entry name" value="ER"/>
</dbReference>
<evidence type="ECO:0000259" key="1">
    <source>
        <dbReference type="SMART" id="SM00829"/>
    </source>
</evidence>
<dbReference type="AlphaFoldDB" id="A0A853IWC1"/>